<protein>
    <submittedName>
        <fullName evidence="2">Epoxyalkane--coenzyme M transferase</fullName>
    </submittedName>
</protein>
<dbReference type="GO" id="GO:0003871">
    <property type="term" value="F:5-methyltetrahydropteroyltriglutamate-homocysteine S-methyltransferase activity"/>
    <property type="evidence" value="ECO:0007669"/>
    <property type="project" value="InterPro"/>
</dbReference>
<dbReference type="PANTHER" id="PTHR43844">
    <property type="entry name" value="METHIONINE SYNTHASE"/>
    <property type="match status" value="1"/>
</dbReference>
<evidence type="ECO:0000313" key="3">
    <source>
        <dbReference type="Proteomes" id="UP000460561"/>
    </source>
</evidence>
<dbReference type="EMBL" id="WTYQ01000003">
    <property type="protein sequence ID" value="MXP26145.1"/>
    <property type="molecule type" value="Genomic_DNA"/>
</dbReference>
<proteinExistence type="predicted"/>
<evidence type="ECO:0000313" key="2">
    <source>
        <dbReference type="EMBL" id="MXP26145.1"/>
    </source>
</evidence>
<comment type="caution">
    <text evidence="2">The sequence shown here is derived from an EMBL/GenBank/DDBJ whole genome shotgun (WGS) entry which is preliminary data.</text>
</comment>
<dbReference type="InterPro" id="IPR038071">
    <property type="entry name" value="UROD/MetE-like_sf"/>
</dbReference>
<dbReference type="InterPro" id="IPR002629">
    <property type="entry name" value="Met_Synth_C/arc"/>
</dbReference>
<dbReference type="Gene3D" id="3.20.20.210">
    <property type="match status" value="1"/>
</dbReference>
<feature type="domain" description="Cobalamin-independent methionine synthase MetE C-terminal/archaeal" evidence="1">
    <location>
        <begin position="169"/>
        <end position="344"/>
    </location>
</feature>
<organism evidence="2 3">
    <name type="scientific">Altericroceibacterium indicum</name>
    <dbReference type="NCBI Taxonomy" id="374177"/>
    <lineage>
        <taxon>Bacteria</taxon>
        <taxon>Pseudomonadati</taxon>
        <taxon>Pseudomonadota</taxon>
        <taxon>Alphaproteobacteria</taxon>
        <taxon>Sphingomonadales</taxon>
        <taxon>Erythrobacteraceae</taxon>
        <taxon>Altericroceibacterium</taxon>
    </lineage>
</organism>
<keyword evidence="2" id="KW-0808">Transferase</keyword>
<gene>
    <name evidence="2" type="ORF">GRI39_08860</name>
</gene>
<dbReference type="GO" id="GO:0008270">
    <property type="term" value="F:zinc ion binding"/>
    <property type="evidence" value="ECO:0007669"/>
    <property type="project" value="InterPro"/>
</dbReference>
<reference evidence="2 3" key="1">
    <citation type="submission" date="2019-12" db="EMBL/GenBank/DDBJ databases">
        <title>Genomic-based taxomic classification of the family Erythrobacteraceae.</title>
        <authorList>
            <person name="Xu L."/>
        </authorList>
    </citation>
    <scope>NUCLEOTIDE SEQUENCE [LARGE SCALE GENOMIC DNA]</scope>
    <source>
        <strain evidence="2 3">DSM 18604</strain>
    </source>
</reference>
<dbReference type="AlphaFoldDB" id="A0A845ABI7"/>
<evidence type="ECO:0000259" key="1">
    <source>
        <dbReference type="Pfam" id="PF01717"/>
    </source>
</evidence>
<dbReference type="OrthoDB" id="244285at2"/>
<dbReference type="Pfam" id="PF01717">
    <property type="entry name" value="Meth_synt_2"/>
    <property type="match status" value="1"/>
</dbReference>
<accession>A0A845ABI7</accession>
<keyword evidence="3" id="KW-1185">Reference proteome</keyword>
<dbReference type="GO" id="GO:0009086">
    <property type="term" value="P:methionine biosynthetic process"/>
    <property type="evidence" value="ECO:0007669"/>
    <property type="project" value="InterPro"/>
</dbReference>
<sequence length="375" mass="41018">MIKTTHVGSLPRGNNLVPLLLARDKGEEYDAAEFDRVVQDAVDEAVAQQVNAGVSVVSDGELGKVGYSTYIIERLEGFGGHTPRKPAKDLAAVPELSKKLATIMGAQEFTRASAIAPIKLVNLQPLHDDIRRFKAALEKNGKGVEAFLNSASPGLITAFQPNQYYPTHEAYLADLVTAMRPEYEAIVDAGLQIQLDCPDLAMSRHTGYQDQSEEEFLKTITANVEALNAATANIAPEKMRMHVCWGNYEGPHNFDIPLEKIIDIVLSARPATILFEGANPRHEHEWAVWRDAKLPDEKILAPGLIDSCSNYIETPELIAQRIERYAAIVGKDRVIASSDCGFGTFAGYGKIDPAVAWEKLANLRKGADIAEARIG</sequence>
<dbReference type="PANTHER" id="PTHR43844:SF2">
    <property type="entry name" value="SYNTHASE, VITAMIN-B12 INDEPENDENT, PUTATIVE (AFU_ORTHOLOGUE AFUA_3G12060)-RELATED"/>
    <property type="match status" value="1"/>
</dbReference>
<dbReference type="SUPFAM" id="SSF51726">
    <property type="entry name" value="UROD/MetE-like"/>
    <property type="match status" value="1"/>
</dbReference>
<dbReference type="CDD" id="cd03311">
    <property type="entry name" value="CIMS_C_terminal_like"/>
    <property type="match status" value="1"/>
</dbReference>
<dbReference type="RefSeq" id="WP_160739363.1">
    <property type="nucleotide sequence ID" value="NZ_WTYQ01000003.1"/>
</dbReference>
<dbReference type="Proteomes" id="UP000460561">
    <property type="component" value="Unassembled WGS sequence"/>
</dbReference>
<name>A0A845ABI7_9SPHN</name>